<dbReference type="AlphaFoldDB" id="A0A7M7PIK8"/>
<organism evidence="3 4">
    <name type="scientific">Strongylocentrotus purpuratus</name>
    <name type="common">Purple sea urchin</name>
    <dbReference type="NCBI Taxonomy" id="7668"/>
    <lineage>
        <taxon>Eukaryota</taxon>
        <taxon>Metazoa</taxon>
        <taxon>Echinodermata</taxon>
        <taxon>Eleutherozoa</taxon>
        <taxon>Echinozoa</taxon>
        <taxon>Echinoidea</taxon>
        <taxon>Euechinoidea</taxon>
        <taxon>Echinacea</taxon>
        <taxon>Camarodonta</taxon>
        <taxon>Echinidea</taxon>
        <taxon>Strongylocentrotidae</taxon>
        <taxon>Strongylocentrotus</taxon>
    </lineage>
</organism>
<evidence type="ECO:0000313" key="4">
    <source>
        <dbReference type="Proteomes" id="UP000007110"/>
    </source>
</evidence>
<accession>A0A7M7PIK8</accession>
<feature type="region of interest" description="Disordered" evidence="1">
    <location>
        <begin position="105"/>
        <end position="138"/>
    </location>
</feature>
<feature type="region of interest" description="Disordered" evidence="1">
    <location>
        <begin position="261"/>
        <end position="513"/>
    </location>
</feature>
<dbReference type="EnsemblMetazoa" id="XM_030996597">
    <property type="protein sequence ID" value="XP_030852457"/>
    <property type="gene ID" value="LOC100894030"/>
</dbReference>
<feature type="region of interest" description="Disordered" evidence="1">
    <location>
        <begin position="226"/>
        <end position="246"/>
    </location>
</feature>
<dbReference type="GeneID" id="100894030"/>
<dbReference type="KEGG" id="spu:100894030"/>
<sequence length="559" mass="62062">MATRDGITRGTGSFTNALHENPYLTIVILVAGVAGGLALVIAVIFFCKYCVKGKRGLNRTPAFFNRLPSEVEAERARRRRLILEAAAQSRTEQKAFITVDGSPDRLLREDGAANGDGETSEKLVEDEGENRWSPPAYIPPTCTLGEITECDSENLEGMETPRTPCSNHTSRSREVSFSISDRDNRYCDHNGDVSDNAQVVIRRHGDVSPLHPPPVDEFERVGRYRGKSPRTMLNPGEVVKSEGTKTGDSLTVHVQVHNHPVNDHAAKSPDFKNSKGDVSQIRHIDERQRSPIREGGGKRERDRSADDKVPIKGDRSPSRTRRKDTPDTERHPHPPPERKEPTMHGPREDGKNQTVRASEYKDLWQLRSTLEMQHSSEESGSSEYDPTVIGATVEENMLPPLLRSPTLEEESSGQEKSDGKSGIDDSFEQAVSSISAEESDISERDRDSGGSGKDGPRNLRRMHGDSGYASIEQKTETEWKRRQMFAASDHESTSFESAQTFTMSSDSSSPTVDKPVVNAVVGRASEDSKPMTLSAFLKKKLKRLELNPLLQLGKRVIKR</sequence>
<feature type="compositionally biased region" description="Basic and acidic residues" evidence="1">
    <location>
        <begin position="413"/>
        <end position="423"/>
    </location>
</feature>
<feature type="compositionally biased region" description="Polar residues" evidence="1">
    <location>
        <begin position="366"/>
        <end position="384"/>
    </location>
</feature>
<feature type="transmembrane region" description="Helical" evidence="2">
    <location>
        <begin position="23"/>
        <end position="47"/>
    </location>
</feature>
<feature type="compositionally biased region" description="Polar residues" evidence="1">
    <location>
        <begin position="494"/>
        <end position="511"/>
    </location>
</feature>
<reference evidence="4" key="1">
    <citation type="submission" date="2015-02" db="EMBL/GenBank/DDBJ databases">
        <title>Genome sequencing for Strongylocentrotus purpuratus.</title>
        <authorList>
            <person name="Murali S."/>
            <person name="Liu Y."/>
            <person name="Vee V."/>
            <person name="English A."/>
            <person name="Wang M."/>
            <person name="Skinner E."/>
            <person name="Han Y."/>
            <person name="Muzny D.M."/>
            <person name="Worley K.C."/>
            <person name="Gibbs R.A."/>
        </authorList>
    </citation>
    <scope>NUCLEOTIDE SEQUENCE</scope>
</reference>
<keyword evidence="4" id="KW-1185">Reference proteome</keyword>
<keyword evidence="2" id="KW-0812">Transmembrane</keyword>
<dbReference type="InParanoid" id="A0A7M7PIK8"/>
<protein>
    <submittedName>
        <fullName evidence="3">Uncharacterized protein</fullName>
    </submittedName>
</protein>
<evidence type="ECO:0000256" key="2">
    <source>
        <dbReference type="SAM" id="Phobius"/>
    </source>
</evidence>
<reference evidence="3" key="2">
    <citation type="submission" date="2021-01" db="UniProtKB">
        <authorList>
            <consortium name="EnsemblMetazoa"/>
        </authorList>
    </citation>
    <scope>IDENTIFICATION</scope>
</reference>
<dbReference type="Proteomes" id="UP000007110">
    <property type="component" value="Unassembled WGS sequence"/>
</dbReference>
<keyword evidence="2" id="KW-0472">Membrane</keyword>
<dbReference type="OrthoDB" id="10072557at2759"/>
<evidence type="ECO:0000313" key="3">
    <source>
        <dbReference type="EnsemblMetazoa" id="XP_030852457"/>
    </source>
</evidence>
<name>A0A7M7PIK8_STRPU</name>
<keyword evidence="2" id="KW-1133">Transmembrane helix</keyword>
<evidence type="ECO:0000256" key="1">
    <source>
        <dbReference type="SAM" id="MobiDB-lite"/>
    </source>
</evidence>
<dbReference type="RefSeq" id="XP_030852457.1">
    <property type="nucleotide sequence ID" value="XM_030996597.1"/>
</dbReference>
<feature type="compositionally biased region" description="Basic and acidic residues" evidence="1">
    <location>
        <begin position="261"/>
        <end position="351"/>
    </location>
</feature>
<proteinExistence type="predicted"/>